<dbReference type="KEGG" id="mshg:MSG_01844"/>
<dbReference type="EMBL" id="AP018164">
    <property type="protein sequence ID" value="BAX91997.1"/>
    <property type="molecule type" value="Genomic_DNA"/>
</dbReference>
<dbReference type="Proteomes" id="UP000217736">
    <property type="component" value="Chromosome"/>
</dbReference>
<name>A0A1Z4EGB1_9MYCO</name>
<evidence type="ECO:0000313" key="2">
    <source>
        <dbReference type="EMBL" id="BAX91997.1"/>
    </source>
</evidence>
<evidence type="ECO:0008006" key="4">
    <source>
        <dbReference type="Google" id="ProtNLM"/>
    </source>
</evidence>
<reference evidence="3" key="1">
    <citation type="submission" date="2017-06" db="EMBL/GenBank/DDBJ databases">
        <title>Complete Genome Sequence of Mycobacterium shigaense.</title>
        <authorList>
            <person name="Fukano H."/>
            <person name="Yoshida M."/>
            <person name="Kazumi Y."/>
            <person name="Ogura Y."/>
            <person name="Mitarai S."/>
            <person name="Hayashi T."/>
            <person name="Hoshino Y."/>
        </authorList>
    </citation>
    <scope>NUCLEOTIDE SEQUENCE [LARGE SCALE GENOMIC DNA]</scope>
    <source>
        <strain evidence="3">UN-152</strain>
    </source>
</reference>
<dbReference type="AlphaFoldDB" id="A0A1Z4EGB1"/>
<evidence type="ECO:0000313" key="3">
    <source>
        <dbReference type="Proteomes" id="UP000217736"/>
    </source>
</evidence>
<gene>
    <name evidence="2" type="ORF">MSG_01844</name>
</gene>
<sequence length="175" mass="18577">MPEHQNADDRDDLFAAMDFSAAEQPTDGSDASAALDFSPAEPDETPDILAAIDSLTHTAEEDVTEVVPLFTVTNPPGTVSVSALRDGGIDRVALSGTVTRMTESQLAEEILVIASLAGQQGQAAQHEFLWENMRELGADDPDALHDLLENGMALASPEQAAETRAHVFATRYATG</sequence>
<dbReference type="RefSeq" id="WP_232011200.1">
    <property type="nucleotide sequence ID" value="NZ_AP018164.1"/>
</dbReference>
<proteinExistence type="predicted"/>
<keyword evidence="3" id="KW-1185">Reference proteome</keyword>
<organism evidence="2 3">
    <name type="scientific">Mycobacterium shigaense</name>
    <dbReference type="NCBI Taxonomy" id="722731"/>
    <lineage>
        <taxon>Bacteria</taxon>
        <taxon>Bacillati</taxon>
        <taxon>Actinomycetota</taxon>
        <taxon>Actinomycetes</taxon>
        <taxon>Mycobacteriales</taxon>
        <taxon>Mycobacteriaceae</taxon>
        <taxon>Mycobacterium</taxon>
        <taxon>Mycobacterium simiae complex</taxon>
    </lineage>
</organism>
<feature type="region of interest" description="Disordered" evidence="1">
    <location>
        <begin position="1"/>
        <end position="45"/>
    </location>
</feature>
<evidence type="ECO:0000256" key="1">
    <source>
        <dbReference type="SAM" id="MobiDB-lite"/>
    </source>
</evidence>
<protein>
    <recommendedName>
        <fullName evidence="4">ESX-1 secretion-associated protein EspH</fullName>
    </recommendedName>
</protein>
<accession>A0A1Z4EGB1</accession>